<protein>
    <submittedName>
        <fullName evidence="2">IS1478 transposase</fullName>
    </submittedName>
</protein>
<accession>A0A3B0ZEU3</accession>
<dbReference type="PANTHER" id="PTHR33803">
    <property type="entry name" value="IS1478 TRANSPOSASE"/>
    <property type="match status" value="1"/>
</dbReference>
<feature type="domain" description="Transposase InsH N-terminal" evidence="1">
    <location>
        <begin position="21"/>
        <end position="115"/>
    </location>
</feature>
<dbReference type="EMBL" id="UOFS01000008">
    <property type="protein sequence ID" value="VAW91945.1"/>
    <property type="molecule type" value="Genomic_DNA"/>
</dbReference>
<evidence type="ECO:0000313" key="2">
    <source>
        <dbReference type="EMBL" id="VAW91945.1"/>
    </source>
</evidence>
<dbReference type="Pfam" id="PF05598">
    <property type="entry name" value="DUF772"/>
    <property type="match status" value="1"/>
</dbReference>
<evidence type="ECO:0000259" key="1">
    <source>
        <dbReference type="Pfam" id="PF05598"/>
    </source>
</evidence>
<dbReference type="AlphaFoldDB" id="A0A3B0ZEU3"/>
<gene>
    <name evidence="2" type="ORF">MNBD_GAMMA22-2540</name>
</gene>
<proteinExistence type="predicted"/>
<dbReference type="PANTHER" id="PTHR33803:SF3">
    <property type="entry name" value="BLL1974 PROTEIN"/>
    <property type="match status" value="1"/>
</dbReference>
<sequence length="159" mass="18258">MLTHSSETHQTNLFGTDLLLQLDPDDPLLKLSLVIPWKKFDQAFSIHYSQGKGAPSKPIRLMVGLLLLKQLENLSDEEVVVQWKRNPYYQFFCGMTEFHQSLPCHSTELVHFRKRIGKEGFETIFQMSVGLHGQYAKEDTVNIDTTVQEKTLPIRPTAN</sequence>
<dbReference type="InterPro" id="IPR008490">
    <property type="entry name" value="Transposase_InsH_N"/>
</dbReference>
<reference evidence="2" key="1">
    <citation type="submission" date="2018-06" db="EMBL/GenBank/DDBJ databases">
        <authorList>
            <person name="Zhirakovskaya E."/>
        </authorList>
    </citation>
    <scope>NUCLEOTIDE SEQUENCE</scope>
</reference>
<organism evidence="2">
    <name type="scientific">hydrothermal vent metagenome</name>
    <dbReference type="NCBI Taxonomy" id="652676"/>
    <lineage>
        <taxon>unclassified sequences</taxon>
        <taxon>metagenomes</taxon>
        <taxon>ecological metagenomes</taxon>
    </lineage>
</organism>
<name>A0A3B0ZEU3_9ZZZZ</name>